<comment type="similarity">
    <text evidence="2">Belongs to the CONSTANS family.</text>
</comment>
<dbReference type="GeneID" id="111290302"/>
<name>A0A6P5YA19_DURZI</name>
<keyword evidence="3" id="KW-0479">Metal-binding</keyword>
<dbReference type="PROSITE" id="PS50119">
    <property type="entry name" value="ZF_BBOX"/>
    <property type="match status" value="2"/>
</dbReference>
<reference evidence="12" key="1">
    <citation type="submission" date="2025-08" db="UniProtKB">
        <authorList>
            <consortium name="RefSeq"/>
        </authorList>
    </citation>
    <scope>IDENTIFICATION</scope>
    <source>
        <tissue evidence="12">Fruit stalk</tissue>
    </source>
</reference>
<dbReference type="Proteomes" id="UP000515121">
    <property type="component" value="Unplaced"/>
</dbReference>
<dbReference type="CDD" id="cd19821">
    <property type="entry name" value="Bbox1_BBX-like"/>
    <property type="match status" value="2"/>
</dbReference>
<dbReference type="KEGG" id="dzi:111290302"/>
<dbReference type="InterPro" id="IPR010402">
    <property type="entry name" value="CCT_domain"/>
</dbReference>
<sequence>MSKVDSGGYGYLRNWAHTCDTCQAAACTLYCHTDSAYLCDDCDKRIHVANPMALSHQRAWICTACKNAAAAVTCSADAASLCINCDIQIHSVNPLARRHSRVPIPPLPGLVCSSTSAHLDDQLPGPMFDTENEIAAPTVLNEEIDEDETDPWLLLGPDGTDNQTMSGFTYSEQLDEYMDVVDTCTEHQFQEQCSDQQQLLFVNYPDDSGSDSVVPVQIFEAKKPPQQEEKLMQQQQTHQQLQSIYFNTEHRGSKTKFTNTPSSSLSFVCFFVPLGNDFTFTHSSLNVLLVVTVVVGPFLKFSECKTVSEFRITIASDCFSIFTPSASRLDNVLPYNLLTPFFHYQVPMLLATAGILPNATSNIPNSYTRFPTGTSDLFPDPLLLMPLQLTPVNREEKVLRYREKRKARKFEKKIRYASRKAYAETRPRVKGRFARKTAMEIEGDQLFSKEDYGYVPYSLSM</sequence>
<dbReference type="GO" id="GO:0009909">
    <property type="term" value="P:regulation of flower development"/>
    <property type="evidence" value="ECO:0007669"/>
    <property type="project" value="InterPro"/>
</dbReference>
<evidence type="ECO:0000313" key="11">
    <source>
        <dbReference type="Proteomes" id="UP000515121"/>
    </source>
</evidence>
<proteinExistence type="inferred from homology"/>
<dbReference type="RefSeq" id="XP_022737339.1">
    <property type="nucleotide sequence ID" value="XM_022881604.1"/>
</dbReference>
<dbReference type="PROSITE" id="PS51017">
    <property type="entry name" value="CCT"/>
    <property type="match status" value="1"/>
</dbReference>
<dbReference type="InterPro" id="IPR045281">
    <property type="entry name" value="CONSTANS-like"/>
</dbReference>
<gene>
    <name evidence="12" type="primary">LOC111290302</name>
</gene>
<dbReference type="Pfam" id="PF00643">
    <property type="entry name" value="zf-B_box"/>
    <property type="match status" value="1"/>
</dbReference>
<evidence type="ECO:0000259" key="9">
    <source>
        <dbReference type="PROSITE" id="PS50119"/>
    </source>
</evidence>
<evidence type="ECO:0000256" key="6">
    <source>
        <dbReference type="ARBA" id="ARBA00023242"/>
    </source>
</evidence>
<keyword evidence="5" id="KW-0862">Zinc</keyword>
<dbReference type="GO" id="GO:0003700">
    <property type="term" value="F:DNA-binding transcription factor activity"/>
    <property type="evidence" value="ECO:0007669"/>
    <property type="project" value="TreeGrafter"/>
</dbReference>
<dbReference type="GO" id="GO:0005634">
    <property type="term" value="C:nucleus"/>
    <property type="evidence" value="ECO:0007669"/>
    <property type="project" value="UniProtKB-SubCell"/>
</dbReference>
<dbReference type="PANTHER" id="PTHR31319:SF45">
    <property type="entry name" value="ZINC FINGER PROTEIN HD1-LIKE"/>
    <property type="match status" value="1"/>
</dbReference>
<dbReference type="InterPro" id="IPR049808">
    <property type="entry name" value="CONSTANS-like_Bbox1"/>
</dbReference>
<feature type="domain" description="B box-type" evidence="9">
    <location>
        <begin position="57"/>
        <end position="104"/>
    </location>
</feature>
<evidence type="ECO:0000313" key="12">
    <source>
        <dbReference type="RefSeq" id="XP_022737339.1"/>
    </source>
</evidence>
<dbReference type="PANTHER" id="PTHR31319">
    <property type="entry name" value="ZINC FINGER PROTEIN CONSTANS-LIKE 4"/>
    <property type="match status" value="1"/>
</dbReference>
<evidence type="ECO:0000259" key="10">
    <source>
        <dbReference type="PROSITE" id="PS51017"/>
    </source>
</evidence>
<dbReference type="GO" id="GO:0008270">
    <property type="term" value="F:zinc ion binding"/>
    <property type="evidence" value="ECO:0007669"/>
    <property type="project" value="UniProtKB-KW"/>
</dbReference>
<dbReference type="InterPro" id="IPR000315">
    <property type="entry name" value="Znf_B-box"/>
</dbReference>
<evidence type="ECO:0000256" key="4">
    <source>
        <dbReference type="ARBA" id="ARBA00022771"/>
    </source>
</evidence>
<evidence type="ECO:0000256" key="8">
    <source>
        <dbReference type="PROSITE-ProRule" id="PRU00357"/>
    </source>
</evidence>
<keyword evidence="4 7" id="KW-0863">Zinc-finger</keyword>
<evidence type="ECO:0000256" key="7">
    <source>
        <dbReference type="PROSITE-ProRule" id="PRU00024"/>
    </source>
</evidence>
<dbReference type="AlphaFoldDB" id="A0A6P5YA19"/>
<evidence type="ECO:0000256" key="5">
    <source>
        <dbReference type="ARBA" id="ARBA00022833"/>
    </source>
</evidence>
<evidence type="ECO:0000256" key="1">
    <source>
        <dbReference type="ARBA" id="ARBA00004123"/>
    </source>
</evidence>
<keyword evidence="11" id="KW-1185">Reference proteome</keyword>
<organism evidence="11 12">
    <name type="scientific">Durio zibethinus</name>
    <name type="common">Durian</name>
    <dbReference type="NCBI Taxonomy" id="66656"/>
    <lineage>
        <taxon>Eukaryota</taxon>
        <taxon>Viridiplantae</taxon>
        <taxon>Streptophyta</taxon>
        <taxon>Embryophyta</taxon>
        <taxon>Tracheophyta</taxon>
        <taxon>Spermatophyta</taxon>
        <taxon>Magnoliopsida</taxon>
        <taxon>eudicotyledons</taxon>
        <taxon>Gunneridae</taxon>
        <taxon>Pentapetalae</taxon>
        <taxon>rosids</taxon>
        <taxon>malvids</taxon>
        <taxon>Malvales</taxon>
        <taxon>Malvaceae</taxon>
        <taxon>Helicteroideae</taxon>
        <taxon>Durio</taxon>
    </lineage>
</organism>
<feature type="domain" description="CCT" evidence="10">
    <location>
        <begin position="394"/>
        <end position="436"/>
    </location>
</feature>
<comment type="subcellular location">
    <subcellularLocation>
        <location evidence="1 8">Nucleus</location>
    </subcellularLocation>
</comment>
<accession>A0A6P5YA19</accession>
<feature type="domain" description="B box-type" evidence="9">
    <location>
        <begin position="14"/>
        <end position="61"/>
    </location>
</feature>
<dbReference type="Pfam" id="PF06203">
    <property type="entry name" value="CCT"/>
    <property type="match status" value="1"/>
</dbReference>
<evidence type="ECO:0000256" key="3">
    <source>
        <dbReference type="ARBA" id="ARBA00022723"/>
    </source>
</evidence>
<protein>
    <submittedName>
        <fullName evidence="12">Zinc finger protein CONSTANS-LIKE 4-like</fullName>
    </submittedName>
</protein>
<evidence type="ECO:0000256" key="2">
    <source>
        <dbReference type="ARBA" id="ARBA00010024"/>
    </source>
</evidence>
<dbReference type="OrthoDB" id="153872at2759"/>
<dbReference type="SMART" id="SM00336">
    <property type="entry name" value="BBOX"/>
    <property type="match status" value="2"/>
</dbReference>
<keyword evidence="6 8" id="KW-0539">Nucleus</keyword>